<dbReference type="GO" id="GO:0004800">
    <property type="term" value="F:thyroxine 5'-deiodinase activity"/>
    <property type="evidence" value="ECO:0007669"/>
    <property type="project" value="Ensembl"/>
</dbReference>
<evidence type="ECO:0000313" key="3">
    <source>
        <dbReference type="Ensembl" id="ENSNNAP00000000567.1"/>
    </source>
</evidence>
<dbReference type="Gene3D" id="3.40.30.10">
    <property type="entry name" value="Glutaredoxin"/>
    <property type="match status" value="1"/>
</dbReference>
<dbReference type="Proteomes" id="UP000694559">
    <property type="component" value="Unplaced"/>
</dbReference>
<proteinExistence type="inferred from homology"/>
<dbReference type="PIRSF" id="PIRSF001330">
    <property type="entry name" value="IOD"/>
    <property type="match status" value="1"/>
</dbReference>
<dbReference type="PANTHER" id="PTHR11781">
    <property type="entry name" value="IODOTHYRONINE DEIODINASE"/>
    <property type="match status" value="1"/>
</dbReference>
<dbReference type="InterPro" id="IPR000643">
    <property type="entry name" value="Iodothyronine_deiodinase"/>
</dbReference>
<name>A0A8C6V6Z0_NAJNA</name>
<gene>
    <name evidence="3" type="primary">DIO3</name>
</gene>
<sequence length="258" mass="28585">MLHSVGAQTLQALSQVATCVLLVPRFLLTAVMLWLLDFLCIRKKLLLTAAAVPGEEQELAAEDGDSSDGTCPPDDPPLCVSDSNRMFTLESLKAVWHGQKLDFFKAAHVGATAPNPEVVQLDGRTRLRILDYRLATRFVDIADFLLVYIEEAHPSDGWVSSDAAYDIPKHQCLQDRLRAAQLMKEGAPGCPLAVDTMDNASSAAYGAYFERIYIIQERKVMYQGGRGPEGYKISELRRWLDQYKSSLRPGPSTVIVQV</sequence>
<dbReference type="PANTHER" id="PTHR11781:SF4">
    <property type="entry name" value="THYROXINE 5-DEIODINASE"/>
    <property type="match status" value="1"/>
</dbReference>
<keyword evidence="2" id="KW-0812">Transmembrane</keyword>
<evidence type="ECO:0000313" key="4">
    <source>
        <dbReference type="Proteomes" id="UP000694559"/>
    </source>
</evidence>
<organism evidence="3 4">
    <name type="scientific">Naja naja</name>
    <name type="common">Indian cobra</name>
    <dbReference type="NCBI Taxonomy" id="35670"/>
    <lineage>
        <taxon>Eukaryota</taxon>
        <taxon>Metazoa</taxon>
        <taxon>Chordata</taxon>
        <taxon>Craniata</taxon>
        <taxon>Vertebrata</taxon>
        <taxon>Euteleostomi</taxon>
        <taxon>Lepidosauria</taxon>
        <taxon>Squamata</taxon>
        <taxon>Bifurcata</taxon>
        <taxon>Unidentata</taxon>
        <taxon>Episquamata</taxon>
        <taxon>Toxicofera</taxon>
        <taxon>Serpentes</taxon>
        <taxon>Colubroidea</taxon>
        <taxon>Elapidae</taxon>
        <taxon>Elapinae</taxon>
        <taxon>Naja</taxon>
    </lineage>
</organism>
<reference evidence="3" key="2">
    <citation type="submission" date="2025-09" db="UniProtKB">
        <authorList>
            <consortium name="Ensembl"/>
        </authorList>
    </citation>
    <scope>IDENTIFICATION</scope>
</reference>
<dbReference type="GeneTree" id="ENSGT00940000154482"/>
<comment type="function">
    <text evidence="1">Responsible for the deiodination of T4 (3,5,3',5'-tetraiodothyronine).</text>
</comment>
<reference evidence="3" key="1">
    <citation type="submission" date="2025-08" db="UniProtKB">
        <authorList>
            <consortium name="Ensembl"/>
        </authorList>
    </citation>
    <scope>IDENTIFICATION</scope>
</reference>
<dbReference type="GO" id="GO:0042404">
    <property type="term" value="P:thyroid hormone catabolic process"/>
    <property type="evidence" value="ECO:0007669"/>
    <property type="project" value="Ensembl"/>
</dbReference>
<dbReference type="OMA" id="CSXPPFM"/>
<dbReference type="GO" id="GO:0042446">
    <property type="term" value="P:hormone biosynthetic process"/>
    <property type="evidence" value="ECO:0007669"/>
    <property type="project" value="UniProtKB-KW"/>
</dbReference>
<keyword evidence="1" id="KW-0893">Thyroid hormones biosynthesis</keyword>
<dbReference type="Pfam" id="PF00837">
    <property type="entry name" value="T4_deiodinase"/>
    <property type="match status" value="1"/>
</dbReference>
<dbReference type="AlphaFoldDB" id="A0A8C6V6Z0"/>
<dbReference type="GO" id="GO:0097474">
    <property type="term" value="P:retinal cone cell apoptotic process"/>
    <property type="evidence" value="ECO:0007669"/>
    <property type="project" value="Ensembl"/>
</dbReference>
<dbReference type="Ensembl" id="ENSNNAT00000000605.1">
    <property type="protein sequence ID" value="ENSNNAP00000000567.1"/>
    <property type="gene ID" value="ENSNNAG00000000409.1"/>
</dbReference>
<keyword evidence="1" id="KW-0560">Oxidoreductase</keyword>
<keyword evidence="4" id="KW-1185">Reference proteome</keyword>
<dbReference type="GO" id="GO:0033798">
    <property type="term" value="F:thyroxine 5-deiodinase activity"/>
    <property type="evidence" value="ECO:0007669"/>
    <property type="project" value="Ensembl"/>
</dbReference>
<keyword evidence="1" id="KW-0712">Selenocysteine</keyword>
<dbReference type="OrthoDB" id="428577at2759"/>
<evidence type="ECO:0000256" key="2">
    <source>
        <dbReference type="SAM" id="Phobius"/>
    </source>
</evidence>
<evidence type="ECO:0000256" key="1">
    <source>
        <dbReference type="RuleBase" id="RU000676"/>
    </source>
</evidence>
<accession>A0A8C6V6Z0</accession>
<keyword evidence="2" id="KW-1133">Transmembrane helix</keyword>
<comment type="similarity">
    <text evidence="1">Belongs to the iodothyronine deiodinase family.</text>
</comment>
<protein>
    <recommendedName>
        <fullName evidence="1">Iodothyronine deiodinase</fullName>
    </recommendedName>
</protein>
<keyword evidence="2" id="KW-0472">Membrane</keyword>
<feature type="transmembrane region" description="Helical" evidence="2">
    <location>
        <begin position="12"/>
        <end position="36"/>
    </location>
</feature>
<dbReference type="GO" id="GO:0040018">
    <property type="term" value="P:positive regulation of multicellular organism growth"/>
    <property type="evidence" value="ECO:0007669"/>
    <property type="project" value="Ensembl"/>
</dbReference>
<dbReference type="GO" id="GO:0046549">
    <property type="term" value="P:retinal cone cell development"/>
    <property type="evidence" value="ECO:0007669"/>
    <property type="project" value="Ensembl"/>
</dbReference>